<comment type="similarity">
    <text evidence="9">Belongs to the binding-protein-dependent transport system permease family. LivHM subfamily.</text>
</comment>
<dbReference type="CDD" id="cd06582">
    <property type="entry name" value="TM_PBP1_LivH_like"/>
    <property type="match status" value="1"/>
</dbReference>
<evidence type="ECO:0000313" key="16">
    <source>
        <dbReference type="EMBL" id="CAB4873496.1"/>
    </source>
</evidence>
<accession>A0A6J6W146</accession>
<dbReference type="EMBL" id="CAEZYM010000002">
    <property type="protein sequence ID" value="CAB4718822.1"/>
    <property type="molecule type" value="Genomic_DNA"/>
</dbReference>
<keyword evidence="4" id="KW-0997">Cell inner membrane</keyword>
<evidence type="ECO:0000313" key="11">
    <source>
        <dbReference type="EMBL" id="CAB4329660.1"/>
    </source>
</evidence>
<evidence type="ECO:0000313" key="18">
    <source>
        <dbReference type="EMBL" id="CAB4972128.1"/>
    </source>
</evidence>
<evidence type="ECO:0000313" key="12">
    <source>
        <dbReference type="EMBL" id="CAB4687299.1"/>
    </source>
</evidence>
<feature type="transmembrane region" description="Helical" evidence="10">
    <location>
        <begin position="45"/>
        <end position="71"/>
    </location>
</feature>
<dbReference type="GO" id="GO:0042941">
    <property type="term" value="P:D-alanine transmembrane transport"/>
    <property type="evidence" value="ECO:0007669"/>
    <property type="project" value="TreeGrafter"/>
</dbReference>
<evidence type="ECO:0000256" key="1">
    <source>
        <dbReference type="ARBA" id="ARBA00004651"/>
    </source>
</evidence>
<comment type="subcellular location">
    <subcellularLocation>
        <location evidence="1">Cell membrane</location>
        <topology evidence="1">Multi-pass membrane protein</topology>
    </subcellularLocation>
</comment>
<dbReference type="GO" id="GO:0015188">
    <property type="term" value="F:L-isoleucine transmembrane transporter activity"/>
    <property type="evidence" value="ECO:0007669"/>
    <property type="project" value="TreeGrafter"/>
</dbReference>
<feature type="transmembrane region" description="Helical" evidence="10">
    <location>
        <begin position="271"/>
        <end position="299"/>
    </location>
</feature>
<evidence type="ECO:0000256" key="4">
    <source>
        <dbReference type="ARBA" id="ARBA00022519"/>
    </source>
</evidence>
<evidence type="ECO:0000256" key="8">
    <source>
        <dbReference type="ARBA" id="ARBA00023136"/>
    </source>
</evidence>
<dbReference type="GO" id="GO:0005886">
    <property type="term" value="C:plasma membrane"/>
    <property type="evidence" value="ECO:0007669"/>
    <property type="project" value="UniProtKB-SubCell"/>
</dbReference>
<organism evidence="14">
    <name type="scientific">freshwater metagenome</name>
    <dbReference type="NCBI Taxonomy" id="449393"/>
    <lineage>
        <taxon>unclassified sequences</taxon>
        <taxon>metagenomes</taxon>
        <taxon>ecological metagenomes</taxon>
    </lineage>
</organism>
<dbReference type="PANTHER" id="PTHR11795">
    <property type="entry name" value="BRANCHED-CHAIN AMINO ACID TRANSPORT SYSTEM PERMEASE PROTEIN LIVH"/>
    <property type="match status" value="1"/>
</dbReference>
<evidence type="ECO:0000313" key="15">
    <source>
        <dbReference type="EMBL" id="CAB4826803.1"/>
    </source>
</evidence>
<proteinExistence type="inferred from homology"/>
<keyword evidence="8 10" id="KW-0472">Membrane</keyword>
<dbReference type="GO" id="GO:0005304">
    <property type="term" value="F:L-valine transmembrane transporter activity"/>
    <property type="evidence" value="ECO:0007669"/>
    <property type="project" value="TreeGrafter"/>
</dbReference>
<dbReference type="EMBL" id="CAFABH010000008">
    <property type="protein sequence ID" value="CAB4826803.1"/>
    <property type="molecule type" value="Genomic_DNA"/>
</dbReference>
<keyword evidence="7 10" id="KW-1133">Transmembrane helix</keyword>
<dbReference type="InterPro" id="IPR001851">
    <property type="entry name" value="ABC_transp_permease"/>
</dbReference>
<feature type="transmembrane region" description="Helical" evidence="10">
    <location>
        <begin position="83"/>
        <end position="101"/>
    </location>
</feature>
<dbReference type="AlphaFoldDB" id="A0A6J6W146"/>
<dbReference type="EMBL" id="CAESAE010000001">
    <property type="protein sequence ID" value="CAB4329660.1"/>
    <property type="molecule type" value="Genomic_DNA"/>
</dbReference>
<feature type="transmembrane region" description="Helical" evidence="10">
    <location>
        <begin position="188"/>
        <end position="210"/>
    </location>
</feature>
<dbReference type="GO" id="GO:1903806">
    <property type="term" value="P:L-isoleucine import across plasma membrane"/>
    <property type="evidence" value="ECO:0007669"/>
    <property type="project" value="TreeGrafter"/>
</dbReference>
<keyword evidence="3" id="KW-1003">Cell membrane</keyword>
<dbReference type="EMBL" id="CAFBLD010000008">
    <property type="protein sequence ID" value="CAB4873496.1"/>
    <property type="molecule type" value="Genomic_DNA"/>
</dbReference>
<evidence type="ECO:0000256" key="5">
    <source>
        <dbReference type="ARBA" id="ARBA00022692"/>
    </source>
</evidence>
<dbReference type="GO" id="GO:0015808">
    <property type="term" value="P:L-alanine transport"/>
    <property type="evidence" value="ECO:0007669"/>
    <property type="project" value="TreeGrafter"/>
</dbReference>
<dbReference type="GO" id="GO:0015190">
    <property type="term" value="F:L-leucine transmembrane transporter activity"/>
    <property type="evidence" value="ECO:0007669"/>
    <property type="project" value="TreeGrafter"/>
</dbReference>
<evidence type="ECO:0000313" key="14">
    <source>
        <dbReference type="EMBL" id="CAB4777349.1"/>
    </source>
</evidence>
<evidence type="ECO:0000313" key="17">
    <source>
        <dbReference type="EMBL" id="CAB4939437.1"/>
    </source>
</evidence>
<dbReference type="PANTHER" id="PTHR11795:SF371">
    <property type="entry name" value="HIGH-AFFINITY BRANCHED-CHAIN AMINO ACID TRANSPORT SYSTEM PERMEASE PROTEIN LIVH"/>
    <property type="match status" value="1"/>
</dbReference>
<feature type="transmembrane region" description="Helical" evidence="10">
    <location>
        <begin position="21"/>
        <end position="39"/>
    </location>
</feature>
<name>A0A6J6W146_9ZZZZ</name>
<dbReference type="Pfam" id="PF02653">
    <property type="entry name" value="BPD_transp_2"/>
    <property type="match status" value="1"/>
</dbReference>
<dbReference type="EMBL" id="CAEZZW010000002">
    <property type="protein sequence ID" value="CAB4777349.1"/>
    <property type="molecule type" value="Genomic_DNA"/>
</dbReference>
<sequence>MSLFSGGYQARQDRRRYLERTLSIIAAFGLLFWLGINFLKSPSQFFQASLIGLSNGILYALIALGYTLVYGIIELINFAHGDLFMLSAVFSANFITIWFHRDSSSPAAWGLFLMCLLTVMILAATVNVGIERFAYRRLRRAPKLAPLITAVGVSFVLQFIGLRWNGSGPKTWNSVLPSGYFHISTIKIPYTTLLSFVITTPLLILMSWIVTRTRQGKAMRATAQDQDAARLMGINVDRTISFTFALGGALAGAAGLLFQQTRGLTSYNLGYQLGLIAFTSAVMGGIGNLQGAVLGALLIGLIQGLNDGLPIGLGQQWSQTVVFSILILLMAFRPTGLLGKAVTEKV</sequence>
<keyword evidence="6" id="KW-0029">Amino-acid transport</keyword>
<evidence type="ECO:0000256" key="7">
    <source>
        <dbReference type="ARBA" id="ARBA00022989"/>
    </source>
</evidence>
<keyword evidence="2" id="KW-0813">Transport</keyword>
<evidence type="ECO:0000256" key="2">
    <source>
        <dbReference type="ARBA" id="ARBA00022448"/>
    </source>
</evidence>
<dbReference type="InterPro" id="IPR052157">
    <property type="entry name" value="BCAA_transport_permease"/>
</dbReference>
<evidence type="ECO:0000256" key="10">
    <source>
        <dbReference type="SAM" id="Phobius"/>
    </source>
</evidence>
<keyword evidence="5 10" id="KW-0812">Transmembrane</keyword>
<feature type="transmembrane region" description="Helical" evidence="10">
    <location>
        <begin position="240"/>
        <end position="259"/>
    </location>
</feature>
<gene>
    <name evidence="12" type="ORF">UFOPK2510_00430</name>
    <name evidence="13" type="ORF">UFOPK2718_00315</name>
    <name evidence="14" type="ORF">UFOPK2936_00620</name>
    <name evidence="15" type="ORF">UFOPK3174_00625</name>
    <name evidence="16" type="ORF">UFOPK3328_01210</name>
    <name evidence="17" type="ORF">UFOPK3779_00425</name>
    <name evidence="18" type="ORF">UFOPK3913_00508</name>
    <name evidence="11" type="ORF">UFOPK4107_00050</name>
</gene>
<protein>
    <submittedName>
        <fullName evidence="14">Unannotated protein</fullName>
    </submittedName>
</protein>
<evidence type="ECO:0000256" key="6">
    <source>
        <dbReference type="ARBA" id="ARBA00022970"/>
    </source>
</evidence>
<feature type="transmembrane region" description="Helical" evidence="10">
    <location>
        <begin position="107"/>
        <end position="130"/>
    </location>
</feature>
<reference evidence="14" key="1">
    <citation type="submission" date="2020-05" db="EMBL/GenBank/DDBJ databases">
        <authorList>
            <person name="Chiriac C."/>
            <person name="Salcher M."/>
            <person name="Ghai R."/>
            <person name="Kavagutti S V."/>
        </authorList>
    </citation>
    <scope>NUCLEOTIDE SEQUENCE</scope>
</reference>
<dbReference type="EMBL" id="CAFBNH010000002">
    <property type="protein sequence ID" value="CAB4939437.1"/>
    <property type="molecule type" value="Genomic_DNA"/>
</dbReference>
<dbReference type="EMBL" id="CAEZXO010000002">
    <property type="protein sequence ID" value="CAB4687299.1"/>
    <property type="molecule type" value="Genomic_DNA"/>
</dbReference>
<dbReference type="GO" id="GO:0015192">
    <property type="term" value="F:L-phenylalanine transmembrane transporter activity"/>
    <property type="evidence" value="ECO:0007669"/>
    <property type="project" value="TreeGrafter"/>
</dbReference>
<feature type="transmembrane region" description="Helical" evidence="10">
    <location>
        <begin position="142"/>
        <end position="164"/>
    </location>
</feature>
<evidence type="ECO:0000256" key="3">
    <source>
        <dbReference type="ARBA" id="ARBA00022475"/>
    </source>
</evidence>
<dbReference type="EMBL" id="CAFBOC010000004">
    <property type="protein sequence ID" value="CAB4972128.1"/>
    <property type="molecule type" value="Genomic_DNA"/>
</dbReference>
<evidence type="ECO:0000256" key="9">
    <source>
        <dbReference type="ARBA" id="ARBA00037998"/>
    </source>
</evidence>
<evidence type="ECO:0000313" key="13">
    <source>
        <dbReference type="EMBL" id="CAB4718822.1"/>
    </source>
</evidence>